<evidence type="ECO:0000313" key="3">
    <source>
        <dbReference type="Proteomes" id="UP000198565"/>
    </source>
</evidence>
<protein>
    <submittedName>
        <fullName evidence="2">Uncharacterized protein</fullName>
    </submittedName>
</protein>
<proteinExistence type="predicted"/>
<feature type="transmembrane region" description="Helical" evidence="1">
    <location>
        <begin position="31"/>
        <end position="49"/>
    </location>
</feature>
<dbReference type="AlphaFoldDB" id="A0A1I4GW85"/>
<sequence length="62" mass="6825">MMNKISIVTSIITMIGSVILGTLSFNNTGFGLITLAFILFFISSTRSLILDLKDEKTKINNN</sequence>
<dbReference type="RefSeq" id="WP_091479399.1">
    <property type="nucleotide sequence ID" value="NZ_FOTR01000001.1"/>
</dbReference>
<evidence type="ECO:0000256" key="1">
    <source>
        <dbReference type="SAM" id="Phobius"/>
    </source>
</evidence>
<keyword evidence="1" id="KW-0472">Membrane</keyword>
<dbReference type="EMBL" id="FOTR01000001">
    <property type="protein sequence ID" value="SFL33810.1"/>
    <property type="molecule type" value="Genomic_DNA"/>
</dbReference>
<keyword evidence="1" id="KW-0812">Transmembrane</keyword>
<gene>
    <name evidence="2" type="ORF">SAMN04487943_10147</name>
</gene>
<accession>A0A1I4GW85</accession>
<evidence type="ECO:0000313" key="2">
    <source>
        <dbReference type="EMBL" id="SFL33810.1"/>
    </source>
</evidence>
<reference evidence="3" key="1">
    <citation type="submission" date="2016-10" db="EMBL/GenBank/DDBJ databases">
        <authorList>
            <person name="Varghese N."/>
            <person name="Submissions S."/>
        </authorList>
    </citation>
    <scope>NUCLEOTIDE SEQUENCE [LARGE SCALE GENOMIC DNA]</scope>
    <source>
        <strain evidence="3">CGMCC 1.4250</strain>
    </source>
</reference>
<name>A0A1I4GW85_9BACI</name>
<organism evidence="2 3">
    <name type="scientific">Gracilibacillus orientalis</name>
    <dbReference type="NCBI Taxonomy" id="334253"/>
    <lineage>
        <taxon>Bacteria</taxon>
        <taxon>Bacillati</taxon>
        <taxon>Bacillota</taxon>
        <taxon>Bacilli</taxon>
        <taxon>Bacillales</taxon>
        <taxon>Bacillaceae</taxon>
        <taxon>Gracilibacillus</taxon>
    </lineage>
</organism>
<feature type="transmembrane region" description="Helical" evidence="1">
    <location>
        <begin position="7"/>
        <end position="25"/>
    </location>
</feature>
<keyword evidence="1" id="KW-1133">Transmembrane helix</keyword>
<keyword evidence="3" id="KW-1185">Reference proteome</keyword>
<dbReference type="Proteomes" id="UP000198565">
    <property type="component" value="Unassembled WGS sequence"/>
</dbReference>